<reference evidence="2 3" key="1">
    <citation type="submission" date="2017-08" db="EMBL/GenBank/DDBJ databases">
        <title>Infants hospitalized years apart are colonized by the same room-sourced microbial strains.</title>
        <authorList>
            <person name="Brooks B."/>
            <person name="Olm M.R."/>
            <person name="Firek B.A."/>
            <person name="Baker R."/>
            <person name="Thomas B.C."/>
            <person name="Morowitz M.J."/>
            <person name="Banfield J.F."/>
        </authorList>
    </citation>
    <scope>NUCLEOTIDE SEQUENCE [LARGE SCALE GENOMIC DNA]</scope>
    <source>
        <strain evidence="2">S2_005_001_R2_27</strain>
    </source>
</reference>
<dbReference type="Proteomes" id="UP000248887">
    <property type="component" value="Unassembled WGS sequence"/>
</dbReference>
<dbReference type="InterPro" id="IPR010466">
    <property type="entry name" value="DUF1058"/>
</dbReference>
<evidence type="ECO:0000256" key="1">
    <source>
        <dbReference type="SAM" id="SignalP"/>
    </source>
</evidence>
<proteinExistence type="predicted"/>
<organism evidence="2 3">
    <name type="scientific">Ancylobacter novellus</name>
    <name type="common">Thiobacillus novellus</name>
    <dbReference type="NCBI Taxonomy" id="921"/>
    <lineage>
        <taxon>Bacteria</taxon>
        <taxon>Pseudomonadati</taxon>
        <taxon>Pseudomonadota</taxon>
        <taxon>Alphaproteobacteria</taxon>
        <taxon>Hyphomicrobiales</taxon>
        <taxon>Xanthobacteraceae</taxon>
        <taxon>Ancylobacter</taxon>
    </lineage>
</organism>
<dbReference type="EMBL" id="QFQD01000057">
    <property type="protein sequence ID" value="PZQ80794.1"/>
    <property type="molecule type" value="Genomic_DNA"/>
</dbReference>
<protein>
    <recommendedName>
        <fullName evidence="4">SH3b domain-containing protein</fullName>
    </recommendedName>
</protein>
<evidence type="ECO:0008006" key="4">
    <source>
        <dbReference type="Google" id="ProtNLM"/>
    </source>
</evidence>
<sequence>MRKTWLRIGARLRSHKDLGRQIGNGSALALAAALLVLLPAAAPASAQETEAGAADSKGPVGRASGLPVPRFLSLKADKVNVRSGPTRDHGVAWVFTRAGLPVEVTAEFETWRRIRDSDGAEGWVYHSMLSGRRTALVNPWAKNESTALYAAPEKDAAVRARLEPGVLGKVDHCDGKWCRFFDNGFDGFVEQEKLWGVYPGEKFD</sequence>
<keyword evidence="1" id="KW-0732">Signal</keyword>
<feature type="signal peptide" evidence="1">
    <location>
        <begin position="1"/>
        <end position="46"/>
    </location>
</feature>
<accession>A0A2W5QVM9</accession>
<dbReference type="Pfam" id="PF06347">
    <property type="entry name" value="SH3_4"/>
    <property type="match status" value="2"/>
</dbReference>
<dbReference type="AlphaFoldDB" id="A0A2W5QVM9"/>
<evidence type="ECO:0000313" key="2">
    <source>
        <dbReference type="EMBL" id="PZQ80794.1"/>
    </source>
</evidence>
<feature type="chain" id="PRO_5016168751" description="SH3b domain-containing protein" evidence="1">
    <location>
        <begin position="47"/>
        <end position="204"/>
    </location>
</feature>
<dbReference type="Gene3D" id="2.30.30.40">
    <property type="entry name" value="SH3 Domains"/>
    <property type="match status" value="1"/>
</dbReference>
<evidence type="ECO:0000313" key="3">
    <source>
        <dbReference type="Proteomes" id="UP000248887"/>
    </source>
</evidence>
<name>A0A2W5QVM9_ANCNO</name>
<gene>
    <name evidence="2" type="ORF">DI549_16220</name>
</gene>
<comment type="caution">
    <text evidence="2">The sequence shown here is derived from an EMBL/GenBank/DDBJ whole genome shotgun (WGS) entry which is preliminary data.</text>
</comment>